<evidence type="ECO:0000256" key="7">
    <source>
        <dbReference type="PIRSR" id="PIRSR038992-1"/>
    </source>
</evidence>
<dbReference type="Gene3D" id="3.20.20.70">
    <property type="entry name" value="Aldolase class I"/>
    <property type="match status" value="1"/>
</dbReference>
<dbReference type="EC" id="2.2.1.10" evidence="5 6"/>
<feature type="active site" description="Schiff-base intermediate with substrate" evidence="5">
    <location>
        <position position="176"/>
    </location>
</feature>
<evidence type="ECO:0000256" key="4">
    <source>
        <dbReference type="ARBA" id="ARBA00023270"/>
    </source>
</evidence>
<dbReference type="InterPro" id="IPR002915">
    <property type="entry name" value="DeoC/FbaB/LacD_aldolase"/>
</dbReference>
<dbReference type="SUPFAM" id="SSF51569">
    <property type="entry name" value="Aldolase"/>
    <property type="match status" value="1"/>
</dbReference>
<dbReference type="HAMAP" id="MF_00960">
    <property type="entry name" value="ADH_synthase"/>
    <property type="match status" value="1"/>
</dbReference>
<dbReference type="CDD" id="cd00958">
    <property type="entry name" value="DhnA"/>
    <property type="match status" value="1"/>
</dbReference>
<dbReference type="OrthoDB" id="50091at2157"/>
<accession>A0A483CQG1</accession>
<dbReference type="GO" id="GO:0009073">
    <property type="term" value="P:aromatic amino acid family biosynthetic process"/>
    <property type="evidence" value="ECO:0007669"/>
    <property type="project" value="UniProtKB-UniRule"/>
</dbReference>
<evidence type="ECO:0000256" key="6">
    <source>
        <dbReference type="NCBIfam" id="TIGR01949"/>
    </source>
</evidence>
<dbReference type="Proteomes" id="UP000292580">
    <property type="component" value="Unassembled WGS sequence"/>
</dbReference>
<sequence length="262" mass="27523">MRGKQIRMERIMDRNTGKTIIVPMDHGVTAGPMPGLIDMGRTVDAVADGGANAVLGHLGLALYGHRQSGRDIGLILHLSASTTLGPDPNEKVIVNTVTNALKMGADAVSVHINIGAGSEARMLEDLGQVAVECMDWGMPLLAMMYPRGAKIPDEKDVEAVCLAARAGAELGADIIKTVYTGDPDSFREVTRGCPVPVVVAGGSKTEDLSTLQLIEGAMEGGAAGLSIGRNAFQHRHPDRFLRAAAAIVHGGRTAEEALEMVK</sequence>
<feature type="binding site" evidence="5">
    <location>
        <begin position="201"/>
        <end position="202"/>
    </location>
    <ligand>
        <name>1-deoxy-D-threo-hexo-2,5-diulose 6-phosphate</name>
        <dbReference type="ChEBI" id="CHEBI:58861"/>
    </ligand>
</feature>
<feature type="active site" description="Proton acceptor" evidence="5">
    <location>
        <position position="25"/>
    </location>
</feature>
<dbReference type="InterPro" id="IPR041720">
    <property type="entry name" value="FbaB-like"/>
</dbReference>
<keyword evidence="2 5" id="KW-0808">Transferase</keyword>
<comment type="similarity">
    <text evidence="5">Belongs to the DeoC/FbaB aldolase family. ADHS subfamily.</text>
</comment>
<dbReference type="GO" id="GO:0016744">
    <property type="term" value="F:transketolase or transaldolase activity"/>
    <property type="evidence" value="ECO:0007669"/>
    <property type="project" value="UniProtKB-UniRule"/>
</dbReference>
<dbReference type="SMART" id="SM01133">
    <property type="entry name" value="DeoC"/>
    <property type="match status" value="1"/>
</dbReference>
<dbReference type="NCBIfam" id="TIGR01949">
    <property type="entry name" value="ADH_synth"/>
    <property type="match status" value="1"/>
</dbReference>
<dbReference type="GO" id="GO:0008652">
    <property type="term" value="P:amino acid biosynthetic process"/>
    <property type="evidence" value="ECO:0007669"/>
    <property type="project" value="UniProtKB-KW"/>
</dbReference>
<keyword evidence="8" id="KW-0456">Lyase</keyword>
<protein>
    <recommendedName>
        <fullName evidence="5 6">2-amino-3,7-dideoxy-D-threo-hept-6-ulosonate synthase</fullName>
        <shortName evidence="5">ADH synthase</shortName>
        <shortName evidence="5">ADHS</shortName>
        <shortName evidence="5">ADTH synthase</shortName>
        <ecNumber evidence="5 6">2.2.1.10</ecNumber>
    </recommendedName>
</protein>
<evidence type="ECO:0000313" key="8">
    <source>
        <dbReference type="EMBL" id="TAJ45353.1"/>
    </source>
</evidence>
<organism evidence="8 9">
    <name type="scientific">Methanofollis fontis</name>
    <dbReference type="NCBI Taxonomy" id="2052832"/>
    <lineage>
        <taxon>Archaea</taxon>
        <taxon>Methanobacteriati</taxon>
        <taxon>Methanobacteriota</taxon>
        <taxon>Stenosarchaea group</taxon>
        <taxon>Methanomicrobia</taxon>
        <taxon>Methanomicrobiales</taxon>
        <taxon>Methanomicrobiaceae</taxon>
        <taxon>Methanofollis</taxon>
    </lineage>
</organism>
<comment type="caution">
    <text evidence="8">The sequence shown here is derived from an EMBL/GenBank/DDBJ whole genome shotgun (WGS) entry which is preliminary data.</text>
</comment>
<evidence type="ECO:0000256" key="2">
    <source>
        <dbReference type="ARBA" id="ARBA00022679"/>
    </source>
</evidence>
<dbReference type="InterPro" id="IPR010210">
    <property type="entry name" value="ADH_synthase"/>
</dbReference>
<keyword evidence="1 5" id="KW-0028">Amino-acid biosynthesis</keyword>
<feature type="binding site" evidence="5">
    <location>
        <begin position="25"/>
        <end position="29"/>
    </location>
    <ligand>
        <name>1-deoxy-D-threo-hexo-2,5-diulose 6-phosphate</name>
        <dbReference type="ChEBI" id="CHEBI:58861"/>
    </ligand>
</feature>
<dbReference type="InterPro" id="IPR013785">
    <property type="entry name" value="Aldolase_TIM"/>
</dbReference>
<feature type="active site" description="Proton donor" evidence="5 7">
    <location>
        <position position="145"/>
    </location>
</feature>
<keyword evidence="3 5" id="KW-0057">Aromatic amino acid biosynthesis</keyword>
<feature type="active site" description="Schiff-base intermediate with dihydroxyacetone-P" evidence="7">
    <location>
        <position position="176"/>
    </location>
</feature>
<proteinExistence type="inferred from homology"/>
<keyword evidence="4 5" id="KW-0704">Schiff base</keyword>
<evidence type="ECO:0000313" key="9">
    <source>
        <dbReference type="Proteomes" id="UP000292580"/>
    </source>
</evidence>
<dbReference type="PANTHER" id="PTHR47916:SF1">
    <property type="entry name" value="3-HYDROXY-5-PHOSPHONOOXYPENTANE-2,4-DIONE THIOLASE"/>
    <property type="match status" value="1"/>
</dbReference>
<feature type="binding site" evidence="5">
    <location>
        <begin position="228"/>
        <end position="229"/>
    </location>
    <ligand>
        <name>1-deoxy-D-threo-hexo-2,5-diulose 6-phosphate</name>
        <dbReference type="ChEBI" id="CHEBI:58861"/>
    </ligand>
</feature>
<dbReference type="Pfam" id="PF01791">
    <property type="entry name" value="DeoC"/>
    <property type="match status" value="1"/>
</dbReference>
<dbReference type="RefSeq" id="WP_130645699.1">
    <property type="nucleotide sequence ID" value="NZ_PGCL01000001.1"/>
</dbReference>
<dbReference type="GO" id="GO:0016836">
    <property type="term" value="F:hydro-lyase activity"/>
    <property type="evidence" value="ECO:0007669"/>
    <property type="project" value="InterPro"/>
</dbReference>
<name>A0A483CQG1_9EURY</name>
<gene>
    <name evidence="5" type="primary">aroA'</name>
    <name evidence="8" type="ORF">CUJ86_00990</name>
</gene>
<comment type="catalytic activity">
    <reaction evidence="5">
        <text>1-deoxy-D-threo-hexo-2,5-diulose 6-phosphate + L-aspartate 4-semialdehyde = 2,3-dioxopropyl phosphate + 2-amino-2,3,7-trideoxy-D-lyxo-hept-6-ulosonate</text>
        <dbReference type="Rhea" id="RHEA:25952"/>
        <dbReference type="ChEBI" id="CHEBI:58859"/>
        <dbReference type="ChEBI" id="CHEBI:58860"/>
        <dbReference type="ChEBI" id="CHEBI:58861"/>
        <dbReference type="ChEBI" id="CHEBI:537519"/>
        <dbReference type="EC" id="2.2.1.10"/>
    </reaction>
</comment>
<reference evidence="8 9" key="1">
    <citation type="submission" date="2017-11" db="EMBL/GenBank/DDBJ databases">
        <title>Isolation and Characterization of Methanofollis Species from Methane Seep Offshore SW Taiwan.</title>
        <authorList>
            <person name="Teng N.-H."/>
            <person name="Lai M.-C."/>
            <person name="Chen S.-C."/>
        </authorList>
    </citation>
    <scope>NUCLEOTIDE SEQUENCE [LARGE SCALE GENOMIC DNA]</scope>
    <source>
        <strain evidence="8 9">FWC-SCC2</strain>
    </source>
</reference>
<evidence type="ECO:0000256" key="5">
    <source>
        <dbReference type="HAMAP-Rule" id="MF_00960"/>
    </source>
</evidence>
<dbReference type="NCBIfam" id="NF005556">
    <property type="entry name" value="PRK07226.1"/>
    <property type="match status" value="1"/>
</dbReference>
<dbReference type="AlphaFoldDB" id="A0A483CQG1"/>
<keyword evidence="9" id="KW-1185">Reference proteome</keyword>
<dbReference type="InterPro" id="IPR050456">
    <property type="entry name" value="DeoC/FbaB_aldolase"/>
</dbReference>
<dbReference type="PANTHER" id="PTHR47916">
    <property type="entry name" value="FRUCTOSE-BISPHOSPHATE ALDOLASE CLASS 1"/>
    <property type="match status" value="1"/>
</dbReference>
<evidence type="ECO:0000256" key="1">
    <source>
        <dbReference type="ARBA" id="ARBA00022605"/>
    </source>
</evidence>
<comment type="function">
    <text evidence="5">Catalyzes a transaldol reaction between 6-deoxy-5-ketofructose 1-phosphate (DKFP) and L-aspartate semialdehyde (ASA) with an elimination of hydroxypyruvaldehyde phosphate to yield 2-amino-3,7-dideoxy-D-threo-hept-6-ulosonate (ADH). Plays a key role in an alternative pathway of the biosynthesis of 3-dehydroquinate (DHQ), which is involved in the canonical pathway for the biosynthesis of aromatic amino acids.</text>
</comment>
<feature type="binding site" evidence="5">
    <location>
        <begin position="145"/>
        <end position="147"/>
    </location>
    <ligand>
        <name>1-deoxy-D-threo-hexo-2,5-diulose 6-phosphate</name>
        <dbReference type="ChEBI" id="CHEBI:58861"/>
    </ligand>
</feature>
<dbReference type="EMBL" id="PGCL01000001">
    <property type="protein sequence ID" value="TAJ45353.1"/>
    <property type="molecule type" value="Genomic_DNA"/>
</dbReference>
<dbReference type="PIRSF" id="PIRSF038992">
    <property type="entry name" value="Aldolase_Ia"/>
    <property type="match status" value="1"/>
</dbReference>
<dbReference type="GO" id="GO:0004332">
    <property type="term" value="F:fructose-bisphosphate aldolase activity"/>
    <property type="evidence" value="ECO:0007669"/>
    <property type="project" value="InterPro"/>
</dbReference>
<evidence type="ECO:0000256" key="3">
    <source>
        <dbReference type="ARBA" id="ARBA00023141"/>
    </source>
</evidence>
<comment type="subunit">
    <text evidence="5">Homodecamer.</text>
</comment>